<sequence>MSTSPYPNLFIAE</sequence>
<name>A0A2P2R0J6_RHIMU</name>
<proteinExistence type="predicted"/>
<reference evidence="1" key="1">
    <citation type="submission" date="2018-02" db="EMBL/GenBank/DDBJ databases">
        <title>Rhizophora mucronata_Transcriptome.</title>
        <authorList>
            <person name="Meera S.P."/>
            <person name="Sreeshan A."/>
            <person name="Augustine A."/>
        </authorList>
    </citation>
    <scope>NUCLEOTIDE SEQUENCE</scope>
    <source>
        <tissue evidence="1">Leaf</tissue>
    </source>
</reference>
<protein>
    <submittedName>
        <fullName evidence="1">Uncharacterized protein</fullName>
    </submittedName>
</protein>
<accession>A0A2P2R0J6</accession>
<dbReference type="EMBL" id="GGEC01092274">
    <property type="protein sequence ID" value="MBX72758.1"/>
    <property type="molecule type" value="Transcribed_RNA"/>
</dbReference>
<organism evidence="1">
    <name type="scientific">Rhizophora mucronata</name>
    <name type="common">Asiatic mangrove</name>
    <dbReference type="NCBI Taxonomy" id="61149"/>
    <lineage>
        <taxon>Eukaryota</taxon>
        <taxon>Viridiplantae</taxon>
        <taxon>Streptophyta</taxon>
        <taxon>Embryophyta</taxon>
        <taxon>Tracheophyta</taxon>
        <taxon>Spermatophyta</taxon>
        <taxon>Magnoliopsida</taxon>
        <taxon>eudicotyledons</taxon>
        <taxon>Gunneridae</taxon>
        <taxon>Pentapetalae</taxon>
        <taxon>rosids</taxon>
        <taxon>fabids</taxon>
        <taxon>Malpighiales</taxon>
        <taxon>Rhizophoraceae</taxon>
        <taxon>Rhizophora</taxon>
    </lineage>
</organism>
<evidence type="ECO:0000313" key="1">
    <source>
        <dbReference type="EMBL" id="MBX72758.1"/>
    </source>
</evidence>